<dbReference type="RefSeq" id="WP_341373373.1">
    <property type="nucleotide sequence ID" value="NZ_JBBUTF010000005.1"/>
</dbReference>
<dbReference type="Gene3D" id="3.30.450.20">
    <property type="entry name" value="PAS domain"/>
    <property type="match status" value="2"/>
</dbReference>
<feature type="domain" description="HAMP" evidence="7">
    <location>
        <begin position="330"/>
        <end position="384"/>
    </location>
</feature>
<feature type="transmembrane region" description="Helical" evidence="4">
    <location>
        <begin position="306"/>
        <end position="329"/>
    </location>
</feature>
<dbReference type="CDD" id="cd12913">
    <property type="entry name" value="PDC1_MCP_like"/>
    <property type="match status" value="1"/>
</dbReference>
<proteinExistence type="inferred from homology"/>
<reference evidence="8 9" key="1">
    <citation type="submission" date="2024-04" db="EMBL/GenBank/DDBJ databases">
        <title>Novel species of the genus Ideonella isolated from streams.</title>
        <authorList>
            <person name="Lu H."/>
        </authorList>
    </citation>
    <scope>NUCLEOTIDE SEQUENCE [LARGE SCALE GENOMIC DNA]</scope>
    <source>
        <strain evidence="8 9">BYS139W</strain>
    </source>
</reference>
<organism evidence="8 9">
    <name type="scientific">Pseudaquabacterium rugosum</name>
    <dbReference type="NCBI Taxonomy" id="2984194"/>
    <lineage>
        <taxon>Bacteria</taxon>
        <taxon>Pseudomonadati</taxon>
        <taxon>Pseudomonadota</taxon>
        <taxon>Betaproteobacteria</taxon>
        <taxon>Burkholderiales</taxon>
        <taxon>Sphaerotilaceae</taxon>
        <taxon>Pseudaquabacterium</taxon>
    </lineage>
</organism>
<comment type="similarity">
    <text evidence="2">Belongs to the methyl-accepting chemotaxis (MCP) protein family.</text>
</comment>
<keyword evidence="3" id="KW-0807">Transducer</keyword>
<evidence type="ECO:0000256" key="4">
    <source>
        <dbReference type="SAM" id="Phobius"/>
    </source>
</evidence>
<evidence type="ECO:0000313" key="8">
    <source>
        <dbReference type="EMBL" id="MEK8025589.1"/>
    </source>
</evidence>
<feature type="chain" id="PRO_5047457027" evidence="5">
    <location>
        <begin position="23"/>
        <end position="634"/>
    </location>
</feature>
<evidence type="ECO:0000256" key="3">
    <source>
        <dbReference type="PROSITE-ProRule" id="PRU00284"/>
    </source>
</evidence>
<evidence type="ECO:0000259" key="6">
    <source>
        <dbReference type="PROSITE" id="PS50111"/>
    </source>
</evidence>
<dbReference type="InterPro" id="IPR004090">
    <property type="entry name" value="Chemotax_Me-accpt_rcpt"/>
</dbReference>
<dbReference type="PROSITE" id="PS50885">
    <property type="entry name" value="HAMP"/>
    <property type="match status" value="1"/>
</dbReference>
<keyword evidence="4" id="KW-0472">Membrane</keyword>
<evidence type="ECO:0000256" key="1">
    <source>
        <dbReference type="ARBA" id="ARBA00022481"/>
    </source>
</evidence>
<keyword evidence="5" id="KW-0732">Signal</keyword>
<comment type="caution">
    <text evidence="8">The sequence shown here is derived from an EMBL/GenBank/DDBJ whole genome shotgun (WGS) entry which is preliminary data.</text>
</comment>
<dbReference type="PRINTS" id="PR00260">
    <property type="entry name" value="CHEMTRNSDUCR"/>
</dbReference>
<evidence type="ECO:0000256" key="5">
    <source>
        <dbReference type="SAM" id="SignalP"/>
    </source>
</evidence>
<dbReference type="CDD" id="cd06225">
    <property type="entry name" value="HAMP"/>
    <property type="match status" value="1"/>
</dbReference>
<keyword evidence="4" id="KW-0812">Transmembrane</keyword>
<dbReference type="Pfam" id="PF00672">
    <property type="entry name" value="HAMP"/>
    <property type="match status" value="1"/>
</dbReference>
<dbReference type="Gene3D" id="1.10.287.950">
    <property type="entry name" value="Methyl-accepting chemotaxis protein"/>
    <property type="match status" value="1"/>
</dbReference>
<gene>
    <name evidence="8" type="ORF">AACH11_06405</name>
</gene>
<name>A0ABU9B8V9_9BURK</name>
<protein>
    <submittedName>
        <fullName evidence="8">Methyl-accepting chemotaxis protein</fullName>
    </submittedName>
</protein>
<evidence type="ECO:0000313" key="9">
    <source>
        <dbReference type="Proteomes" id="UP001368500"/>
    </source>
</evidence>
<dbReference type="PANTHER" id="PTHR43531:SF14">
    <property type="entry name" value="METHYL-ACCEPTING CHEMOTAXIS PROTEIN I-RELATED"/>
    <property type="match status" value="1"/>
</dbReference>
<dbReference type="SMART" id="SM00304">
    <property type="entry name" value="HAMP"/>
    <property type="match status" value="1"/>
</dbReference>
<keyword evidence="9" id="KW-1185">Reference proteome</keyword>
<evidence type="ECO:0000259" key="7">
    <source>
        <dbReference type="PROSITE" id="PS50885"/>
    </source>
</evidence>
<dbReference type="InterPro" id="IPR003660">
    <property type="entry name" value="HAMP_dom"/>
</dbReference>
<accession>A0ABU9B8V9</accession>
<dbReference type="EMBL" id="JBBUTF010000005">
    <property type="protein sequence ID" value="MEK8025589.1"/>
    <property type="molecule type" value="Genomic_DNA"/>
</dbReference>
<dbReference type="Proteomes" id="UP001368500">
    <property type="component" value="Unassembled WGS sequence"/>
</dbReference>
<dbReference type="Pfam" id="PF00015">
    <property type="entry name" value="MCPsignal"/>
    <property type="match status" value="1"/>
</dbReference>
<keyword evidence="1" id="KW-0488">Methylation</keyword>
<dbReference type="CDD" id="cd11386">
    <property type="entry name" value="MCP_signal"/>
    <property type="match status" value="1"/>
</dbReference>
<dbReference type="PROSITE" id="PS50111">
    <property type="entry name" value="CHEMOTAXIS_TRANSDUC_2"/>
    <property type="match status" value="1"/>
</dbReference>
<dbReference type="PANTHER" id="PTHR43531">
    <property type="entry name" value="PROTEIN ICFG"/>
    <property type="match status" value="1"/>
</dbReference>
<evidence type="ECO:0000256" key="2">
    <source>
        <dbReference type="ARBA" id="ARBA00029447"/>
    </source>
</evidence>
<dbReference type="InterPro" id="IPR004089">
    <property type="entry name" value="MCPsignal_dom"/>
</dbReference>
<feature type="domain" description="Methyl-accepting transducer" evidence="6">
    <location>
        <begin position="389"/>
        <end position="618"/>
    </location>
</feature>
<dbReference type="SMART" id="SM00283">
    <property type="entry name" value="MA"/>
    <property type="match status" value="1"/>
</dbReference>
<keyword evidence="4" id="KW-1133">Transmembrane helix</keyword>
<dbReference type="InterPro" id="IPR051310">
    <property type="entry name" value="MCP_chemotaxis"/>
</dbReference>
<dbReference type="Pfam" id="PF22673">
    <property type="entry name" value="MCP-like_PDC_1"/>
    <property type="match status" value="1"/>
</dbReference>
<dbReference type="SUPFAM" id="SSF58104">
    <property type="entry name" value="Methyl-accepting chemotaxis protein (MCP) signaling domain"/>
    <property type="match status" value="1"/>
</dbReference>
<sequence length="634" mass="66940">MTAKLSVSAAALCVLAVGVTSAVLGWRASQQAAQEADVAAHLATRDVAEAVAAEVGHSYSAIKAFGQALHGMKAAGQPPSRPQIDAMARRILEERTEFIGVYSIWEPNALDGRDAEFAKSGPGYDETGRYIAYWNRGAGQIAVEPLLDYEKAGANDWYDVPRRTLKDALIEPYLYPVAGKDVLMTTVTAPIVIDGKFVGMAGADLPLLALSERLGKLSPMPGATVELLSNAGMYLTGKDPKRLAKKAEDVPAEALTAIAQGKAFRQADAQGWVHLYQPVVVQPGTLPWSVRLSYPVDQSLASAHELMGIAVAAALVSCALAAVAMFALVRHLMRPLRQLSHTMTELGGADANLNVRLHDQGHDELAQIGRGFNAFMVKVRDVFAQVRQGADGVSTASSEIAQGNHDLSSRTELQASALQQAASSMSELGHMVRQNADSARQANQLADEAATVAQQGGQVMDQVVTTMRDIHDASRRIGDIIGTIDGIAFQTNILALNAAVEAARAGEQGRGFAVVASEVRSLAGRSAEAARAIKTLIGSNVERVEAGSALVDQAGQTMQQVVASIQRVNQIVGEISQASADQAHGVESVGQSVLEMDRGTQQNAALVEQMAAASSSLRSQAGELIGAISAFDRR</sequence>
<feature type="signal peptide" evidence="5">
    <location>
        <begin position="1"/>
        <end position="22"/>
    </location>
</feature>